<dbReference type="InterPro" id="IPR009875">
    <property type="entry name" value="PilZ_domain"/>
</dbReference>
<dbReference type="GO" id="GO:0035438">
    <property type="term" value="F:cyclic-di-GMP binding"/>
    <property type="evidence" value="ECO:0007669"/>
    <property type="project" value="InterPro"/>
</dbReference>
<dbReference type="Proteomes" id="UP000070299">
    <property type="component" value="Unassembled WGS sequence"/>
</dbReference>
<feature type="domain" description="PilZ" evidence="1">
    <location>
        <begin position="3"/>
        <end position="98"/>
    </location>
</feature>
<dbReference type="Gene3D" id="2.40.10.220">
    <property type="entry name" value="predicted glycosyltransferase like domains"/>
    <property type="match status" value="1"/>
</dbReference>
<gene>
    <name evidence="2" type="ORF">AX660_19000</name>
</gene>
<accession>A0A148KMX8</accession>
<evidence type="ECO:0000259" key="1">
    <source>
        <dbReference type="Pfam" id="PF07238"/>
    </source>
</evidence>
<dbReference type="OrthoDB" id="6402280at2"/>
<name>A0A148KMX8_9ALTE</name>
<dbReference type="AlphaFoldDB" id="A0A148KMX8"/>
<organism evidence="2 3">
    <name type="scientific">Paraglaciecola hydrolytica</name>
    <dbReference type="NCBI Taxonomy" id="1799789"/>
    <lineage>
        <taxon>Bacteria</taxon>
        <taxon>Pseudomonadati</taxon>
        <taxon>Pseudomonadota</taxon>
        <taxon>Gammaproteobacteria</taxon>
        <taxon>Alteromonadales</taxon>
        <taxon>Alteromonadaceae</taxon>
        <taxon>Paraglaciecola</taxon>
    </lineage>
</organism>
<protein>
    <recommendedName>
        <fullName evidence="1">PilZ domain-containing protein</fullName>
    </recommendedName>
</protein>
<dbReference type="EMBL" id="LSNE01000009">
    <property type="protein sequence ID" value="KXI27647.1"/>
    <property type="molecule type" value="Genomic_DNA"/>
</dbReference>
<proteinExistence type="predicted"/>
<evidence type="ECO:0000313" key="2">
    <source>
        <dbReference type="EMBL" id="KXI27647.1"/>
    </source>
</evidence>
<reference evidence="3" key="1">
    <citation type="submission" date="2016-02" db="EMBL/GenBank/DDBJ databases">
        <authorList>
            <person name="Schultz-Johansen M."/>
            <person name="Glaring M.A."/>
            <person name="Bech P.K."/>
            <person name="Stougaard P."/>
        </authorList>
    </citation>
    <scope>NUCLEOTIDE SEQUENCE [LARGE SCALE GENOMIC DNA]</scope>
    <source>
        <strain evidence="3">S66</strain>
    </source>
</reference>
<dbReference type="SUPFAM" id="SSF141371">
    <property type="entry name" value="PilZ domain-like"/>
    <property type="match status" value="1"/>
</dbReference>
<comment type="caution">
    <text evidence="2">The sequence shown here is derived from an EMBL/GenBank/DDBJ whole genome shotgun (WGS) entry which is preliminary data.</text>
</comment>
<evidence type="ECO:0000313" key="3">
    <source>
        <dbReference type="Proteomes" id="UP000070299"/>
    </source>
</evidence>
<dbReference type="RefSeq" id="WP_082768958.1">
    <property type="nucleotide sequence ID" value="NZ_LSNE01000009.1"/>
</dbReference>
<sequence length="113" mass="12567">MMEKRQFPRFETQGLHAVVTFYQSNSAENVVVQGEVLDMSLAGIKIKLASALPAGMHDSKIKIALSSSHSKVPMQINGIIRHRHTAWECGVQFTQGSLIPEVDELLFECTKVK</sequence>
<keyword evidence="3" id="KW-1185">Reference proteome</keyword>
<dbReference type="Pfam" id="PF07238">
    <property type="entry name" value="PilZ"/>
    <property type="match status" value="1"/>
</dbReference>